<dbReference type="AlphaFoldDB" id="A0AAV0B6P8"/>
<dbReference type="EMBL" id="CALTRL010004302">
    <property type="protein sequence ID" value="CAH7682822.1"/>
    <property type="molecule type" value="Genomic_DNA"/>
</dbReference>
<dbReference type="Proteomes" id="UP001153365">
    <property type="component" value="Unassembled WGS sequence"/>
</dbReference>
<evidence type="ECO:0000313" key="2">
    <source>
        <dbReference type="Proteomes" id="UP001153365"/>
    </source>
</evidence>
<comment type="caution">
    <text evidence="1">The sequence shown here is derived from an EMBL/GenBank/DDBJ whole genome shotgun (WGS) entry which is preliminary data.</text>
</comment>
<keyword evidence="2" id="KW-1185">Reference proteome</keyword>
<organism evidence="1 2">
    <name type="scientific">Phakopsora pachyrhizi</name>
    <name type="common">Asian soybean rust disease fungus</name>
    <dbReference type="NCBI Taxonomy" id="170000"/>
    <lineage>
        <taxon>Eukaryota</taxon>
        <taxon>Fungi</taxon>
        <taxon>Dikarya</taxon>
        <taxon>Basidiomycota</taxon>
        <taxon>Pucciniomycotina</taxon>
        <taxon>Pucciniomycetes</taxon>
        <taxon>Pucciniales</taxon>
        <taxon>Phakopsoraceae</taxon>
        <taxon>Phakopsora</taxon>
    </lineage>
</organism>
<protein>
    <submittedName>
        <fullName evidence="1">Expressed protein</fullName>
    </submittedName>
</protein>
<proteinExistence type="predicted"/>
<name>A0AAV0B6P8_PHAPC</name>
<accession>A0AAV0B6P8</accession>
<gene>
    <name evidence="1" type="ORF">PPACK8108_LOCUS15947</name>
</gene>
<sequence length="328" mass="38277">MKLFSCTNEWNILPFVLLSAWYTRTVLGMHFAESSKENIISSAKGLLQEQPPENIPITQGISIRTEGQDSLSINAEVKEPKWHSVSQKDENFPDVRTWKEILYGRTNAHNYGYSDDEITPEIRQILKNRLPKFLPPPADPKLERIKDNFEFLMRNNEPARNYNLNFQINTHLRDLLDNFKVNAQLPTELDEQFSDVIKFLKDSTFKNDNEKHVIENIQKKIASLSEQLVKKIYTDLPPEEMNKYERGRKLTEQLIEYLVTVHGDASISNLLEDENIVKLIASEFHSFTMNRAYLVNVKQKSFKEIFLGSDLSNDLENIFKCRLNLFIY</sequence>
<evidence type="ECO:0000313" key="1">
    <source>
        <dbReference type="EMBL" id="CAH7682822.1"/>
    </source>
</evidence>
<reference evidence="1" key="1">
    <citation type="submission" date="2022-06" db="EMBL/GenBank/DDBJ databases">
        <authorList>
            <consortium name="SYNGENTA / RWTH Aachen University"/>
        </authorList>
    </citation>
    <scope>NUCLEOTIDE SEQUENCE</scope>
</reference>